<reference evidence="3" key="1">
    <citation type="journal article" date="2020" name="bioRxiv">
        <title>Chromosome-level reference genome of the European wasp spider Argiope bruennichi: a resource for studies on range expansion and evolutionary adaptation.</title>
        <authorList>
            <person name="Sheffer M.M."/>
            <person name="Hoppe A."/>
            <person name="Krehenwinkel H."/>
            <person name="Uhl G."/>
            <person name="Kuss A.W."/>
            <person name="Jensen L."/>
            <person name="Jensen C."/>
            <person name="Gillespie R.G."/>
            <person name="Hoff K.J."/>
            <person name="Prost S."/>
        </authorList>
    </citation>
    <scope>NUCLEOTIDE SEQUENCE</scope>
</reference>
<feature type="compositionally biased region" description="Low complexity" evidence="2">
    <location>
        <begin position="36"/>
        <end position="52"/>
    </location>
</feature>
<evidence type="ECO:0000313" key="3">
    <source>
        <dbReference type="EMBL" id="KAF8768193.1"/>
    </source>
</evidence>
<dbReference type="EMBL" id="JABXBU010002230">
    <property type="protein sequence ID" value="KAF8768193.1"/>
    <property type="molecule type" value="Genomic_DNA"/>
</dbReference>
<feature type="coiled-coil region" evidence="1">
    <location>
        <begin position="110"/>
        <end position="147"/>
    </location>
</feature>
<sequence>MDHSLSDMQMAELRCIQVAKGGIKYELMLSLQSSESSSSFSSSYPKTISSTSELGKRKHHLESKSSESNMEASKHRNLGSGDMKGMRPKSAGCINSWKRNSENVDRKLTLREAEELEKWLENVMDKLQSMEKQLKIQDSLINEMQNIAENLGAAFKNMVKSQTNFQNRNKPLVDI</sequence>
<organism evidence="3 4">
    <name type="scientific">Argiope bruennichi</name>
    <name type="common">Wasp spider</name>
    <name type="synonym">Aranea bruennichi</name>
    <dbReference type="NCBI Taxonomy" id="94029"/>
    <lineage>
        <taxon>Eukaryota</taxon>
        <taxon>Metazoa</taxon>
        <taxon>Ecdysozoa</taxon>
        <taxon>Arthropoda</taxon>
        <taxon>Chelicerata</taxon>
        <taxon>Arachnida</taxon>
        <taxon>Araneae</taxon>
        <taxon>Araneomorphae</taxon>
        <taxon>Entelegynae</taxon>
        <taxon>Araneoidea</taxon>
        <taxon>Araneidae</taxon>
        <taxon>Argiope</taxon>
    </lineage>
</organism>
<comment type="caution">
    <text evidence="3">The sequence shown here is derived from an EMBL/GenBank/DDBJ whole genome shotgun (WGS) entry which is preliminary data.</text>
</comment>
<protein>
    <submittedName>
        <fullName evidence="3">Uncharacterized protein</fullName>
    </submittedName>
</protein>
<evidence type="ECO:0000256" key="1">
    <source>
        <dbReference type="SAM" id="Coils"/>
    </source>
</evidence>
<dbReference type="Proteomes" id="UP000807504">
    <property type="component" value="Unassembled WGS sequence"/>
</dbReference>
<proteinExistence type="predicted"/>
<name>A0A8T0E8W2_ARGBR</name>
<evidence type="ECO:0000256" key="2">
    <source>
        <dbReference type="SAM" id="MobiDB-lite"/>
    </source>
</evidence>
<reference evidence="3" key="2">
    <citation type="submission" date="2020-06" db="EMBL/GenBank/DDBJ databases">
        <authorList>
            <person name="Sheffer M."/>
        </authorList>
    </citation>
    <scope>NUCLEOTIDE SEQUENCE</scope>
</reference>
<feature type="region of interest" description="Disordered" evidence="2">
    <location>
        <begin position="36"/>
        <end position="95"/>
    </location>
</feature>
<evidence type="ECO:0000313" key="4">
    <source>
        <dbReference type="Proteomes" id="UP000807504"/>
    </source>
</evidence>
<gene>
    <name evidence="3" type="ORF">HNY73_021039</name>
</gene>
<dbReference type="AlphaFoldDB" id="A0A8T0E8W2"/>
<accession>A0A8T0E8W2</accession>
<keyword evidence="1" id="KW-0175">Coiled coil</keyword>
<keyword evidence="4" id="KW-1185">Reference proteome</keyword>